<dbReference type="Proteomes" id="UP000192927">
    <property type="component" value="Unassembled WGS sequence"/>
</dbReference>
<sequence>MAQQQAQNVMRRKLVIIGDGACGKTSLLSVFTLGYFPPHYVPTVFENYVTDCRVDGKSVQLALWDTAGQEDYERLRPLAYSKAHVILIGFSVDTPDSLDNVKHKWVEEANERCPGVPIILVGLKKDLRDDPLAQEEMRKKSLRFITPKEGNDTAHEIGARKYLECSSLTGEGVDDVFEAATRNALLTFEKGESGGCCGLAEQGDIVFVCELSLLSISGVVLVDSLFEAEAKKSESTVIYRNQIVTI</sequence>
<dbReference type="AlphaFoldDB" id="A0A1W5D285"/>
<dbReference type="InterPro" id="IPR003578">
    <property type="entry name" value="Small_GTPase_Rho"/>
</dbReference>
<evidence type="ECO:0000313" key="11">
    <source>
        <dbReference type="Proteomes" id="UP000192927"/>
    </source>
</evidence>
<dbReference type="NCBIfam" id="TIGR00231">
    <property type="entry name" value="small_GTP"/>
    <property type="match status" value="1"/>
</dbReference>
<keyword evidence="7" id="KW-0472">Membrane</keyword>
<keyword evidence="3" id="KW-1003">Cell membrane</keyword>
<evidence type="ECO:0000256" key="7">
    <source>
        <dbReference type="ARBA" id="ARBA00023136"/>
    </source>
</evidence>
<dbReference type="InterPro" id="IPR027417">
    <property type="entry name" value="P-loop_NTPase"/>
</dbReference>
<evidence type="ECO:0000256" key="2">
    <source>
        <dbReference type="ARBA" id="ARBA00010142"/>
    </source>
</evidence>
<dbReference type="Pfam" id="PF00071">
    <property type="entry name" value="Ras"/>
    <property type="match status" value="1"/>
</dbReference>
<protein>
    <submittedName>
        <fullName evidence="10">Gtp-binding protein rho2</fullName>
    </submittedName>
</protein>
<evidence type="ECO:0000256" key="1">
    <source>
        <dbReference type="ARBA" id="ARBA00004193"/>
    </source>
</evidence>
<dbReference type="FunFam" id="3.40.50.300:FF:000573">
    <property type="entry name" value="RHO family GTPase Rho2"/>
    <property type="match status" value="1"/>
</dbReference>
<evidence type="ECO:0000256" key="8">
    <source>
        <dbReference type="ARBA" id="ARBA00023288"/>
    </source>
</evidence>
<keyword evidence="11" id="KW-1185">Reference proteome</keyword>
<dbReference type="InterPro" id="IPR001806">
    <property type="entry name" value="Small_GTPase"/>
</dbReference>
<dbReference type="PROSITE" id="PS51421">
    <property type="entry name" value="RAS"/>
    <property type="match status" value="1"/>
</dbReference>
<dbReference type="Gene3D" id="3.40.50.300">
    <property type="entry name" value="P-loop containing nucleotide triphosphate hydrolases"/>
    <property type="match status" value="1"/>
</dbReference>
<evidence type="ECO:0000256" key="6">
    <source>
        <dbReference type="ARBA" id="ARBA00023134"/>
    </source>
</evidence>
<dbReference type="PANTHER" id="PTHR24072">
    <property type="entry name" value="RHO FAMILY GTPASE"/>
    <property type="match status" value="1"/>
</dbReference>
<organism evidence="10 11">
    <name type="scientific">Lasallia pustulata</name>
    <dbReference type="NCBI Taxonomy" id="136370"/>
    <lineage>
        <taxon>Eukaryota</taxon>
        <taxon>Fungi</taxon>
        <taxon>Dikarya</taxon>
        <taxon>Ascomycota</taxon>
        <taxon>Pezizomycotina</taxon>
        <taxon>Lecanoromycetes</taxon>
        <taxon>OSLEUM clade</taxon>
        <taxon>Umbilicariomycetidae</taxon>
        <taxon>Umbilicariales</taxon>
        <taxon>Umbilicariaceae</taxon>
        <taxon>Lasallia</taxon>
    </lineage>
</organism>
<dbReference type="EMBL" id="FWEW01001424">
    <property type="protein sequence ID" value="SLM37196.1"/>
    <property type="molecule type" value="Genomic_DNA"/>
</dbReference>
<keyword evidence="8" id="KW-0449">Lipoprotein</keyword>
<dbReference type="InterPro" id="IPR005225">
    <property type="entry name" value="Small_GTP-bd"/>
</dbReference>
<evidence type="ECO:0000256" key="3">
    <source>
        <dbReference type="ARBA" id="ARBA00022475"/>
    </source>
</evidence>
<dbReference type="SMART" id="SM00175">
    <property type="entry name" value="RAB"/>
    <property type="match status" value="1"/>
</dbReference>
<dbReference type="GO" id="GO:0005886">
    <property type="term" value="C:plasma membrane"/>
    <property type="evidence" value="ECO:0007669"/>
    <property type="project" value="UniProtKB-SubCell"/>
</dbReference>
<keyword evidence="6" id="KW-0342">GTP-binding</keyword>
<name>A0A1W5D285_9LECA</name>
<keyword evidence="4" id="KW-0488">Methylation</keyword>
<dbReference type="SMART" id="SM00174">
    <property type="entry name" value="RHO"/>
    <property type="match status" value="1"/>
</dbReference>
<keyword evidence="9" id="KW-0636">Prenylation</keyword>
<evidence type="ECO:0000256" key="5">
    <source>
        <dbReference type="ARBA" id="ARBA00022741"/>
    </source>
</evidence>
<dbReference type="SUPFAM" id="SSF52540">
    <property type="entry name" value="P-loop containing nucleoside triphosphate hydrolases"/>
    <property type="match status" value="1"/>
</dbReference>
<dbReference type="PROSITE" id="PS51420">
    <property type="entry name" value="RHO"/>
    <property type="match status" value="1"/>
</dbReference>
<evidence type="ECO:0000256" key="9">
    <source>
        <dbReference type="ARBA" id="ARBA00023289"/>
    </source>
</evidence>
<reference evidence="11" key="1">
    <citation type="submission" date="2017-03" db="EMBL/GenBank/DDBJ databases">
        <authorList>
            <person name="Sharma R."/>
            <person name="Thines M."/>
        </authorList>
    </citation>
    <scope>NUCLEOTIDE SEQUENCE [LARGE SCALE GENOMIC DNA]</scope>
</reference>
<dbReference type="GO" id="GO:0007264">
    <property type="term" value="P:small GTPase-mediated signal transduction"/>
    <property type="evidence" value="ECO:0007669"/>
    <property type="project" value="InterPro"/>
</dbReference>
<comment type="subcellular location">
    <subcellularLocation>
        <location evidence="1">Cell membrane</location>
        <topology evidence="1">Lipid-anchor</topology>
    </subcellularLocation>
</comment>
<dbReference type="PRINTS" id="PR00449">
    <property type="entry name" value="RASTRNSFRMNG"/>
</dbReference>
<comment type="similarity">
    <text evidence="2">Belongs to the small GTPase superfamily. Rho family.</text>
</comment>
<dbReference type="SMART" id="SM00173">
    <property type="entry name" value="RAS"/>
    <property type="match status" value="1"/>
</dbReference>
<keyword evidence="5" id="KW-0547">Nucleotide-binding</keyword>
<dbReference type="GO" id="GO:0003924">
    <property type="term" value="F:GTPase activity"/>
    <property type="evidence" value="ECO:0007669"/>
    <property type="project" value="InterPro"/>
</dbReference>
<accession>A0A1W5D285</accession>
<evidence type="ECO:0000313" key="10">
    <source>
        <dbReference type="EMBL" id="SLM37196.1"/>
    </source>
</evidence>
<dbReference type="GO" id="GO:0007163">
    <property type="term" value="P:establishment or maintenance of cell polarity"/>
    <property type="evidence" value="ECO:0007669"/>
    <property type="project" value="UniProtKB-ARBA"/>
</dbReference>
<evidence type="ECO:0000256" key="4">
    <source>
        <dbReference type="ARBA" id="ARBA00022481"/>
    </source>
</evidence>
<dbReference type="PROSITE" id="PS51419">
    <property type="entry name" value="RAB"/>
    <property type="match status" value="1"/>
</dbReference>
<dbReference type="GO" id="GO:0005525">
    <property type="term" value="F:GTP binding"/>
    <property type="evidence" value="ECO:0007669"/>
    <property type="project" value="UniProtKB-KW"/>
</dbReference>
<proteinExistence type="inferred from homology"/>